<dbReference type="InterPro" id="IPR013096">
    <property type="entry name" value="Cupin_2"/>
</dbReference>
<feature type="domain" description="Cupin type-2" evidence="1">
    <location>
        <begin position="25"/>
        <end position="95"/>
    </location>
</feature>
<dbReference type="Gene3D" id="2.60.120.10">
    <property type="entry name" value="Jelly Rolls"/>
    <property type="match status" value="1"/>
</dbReference>
<name>A0AAE2ZJ68_9HYPH</name>
<accession>A0AAE2ZJ68</accession>
<protein>
    <submittedName>
        <fullName evidence="2">Cupin domain-containing protein</fullName>
    </submittedName>
</protein>
<dbReference type="InterPro" id="IPR014710">
    <property type="entry name" value="RmlC-like_jellyroll"/>
</dbReference>
<dbReference type="AlphaFoldDB" id="A0AAE2ZJ68"/>
<proteinExistence type="predicted"/>
<dbReference type="CDD" id="cd06982">
    <property type="entry name" value="cupin_BauB-like"/>
    <property type="match status" value="1"/>
</dbReference>
<keyword evidence="3" id="KW-1185">Reference proteome</keyword>
<organism evidence="2 3">
    <name type="scientific">Flavimaribacter sediminis</name>
    <dbReference type="NCBI Taxonomy" id="2865987"/>
    <lineage>
        <taxon>Bacteria</taxon>
        <taxon>Pseudomonadati</taxon>
        <taxon>Pseudomonadota</taxon>
        <taxon>Alphaproteobacteria</taxon>
        <taxon>Hyphomicrobiales</taxon>
        <taxon>Rhizobiaceae</taxon>
        <taxon>Flavimaribacter</taxon>
    </lineage>
</organism>
<dbReference type="Pfam" id="PF07883">
    <property type="entry name" value="Cupin_2"/>
    <property type="match status" value="1"/>
</dbReference>
<dbReference type="InterPro" id="IPR011051">
    <property type="entry name" value="RmlC_Cupin_sf"/>
</dbReference>
<gene>
    <name evidence="2" type="ORF">K1W69_01995</name>
</gene>
<evidence type="ECO:0000259" key="1">
    <source>
        <dbReference type="Pfam" id="PF07883"/>
    </source>
</evidence>
<evidence type="ECO:0000313" key="2">
    <source>
        <dbReference type="EMBL" id="MBW8635941.1"/>
    </source>
</evidence>
<dbReference type="RefSeq" id="WP_220226658.1">
    <property type="nucleotide sequence ID" value="NZ_JAICBX010000001.1"/>
</dbReference>
<dbReference type="SUPFAM" id="SSF51182">
    <property type="entry name" value="RmlC-like cupins"/>
    <property type="match status" value="1"/>
</dbReference>
<reference evidence="2" key="1">
    <citation type="submission" date="2021-08" db="EMBL/GenBank/DDBJ databases">
        <title>Hoeflea bacterium WL0058 sp. nov., isolated from the sediment.</title>
        <authorList>
            <person name="Wang L."/>
            <person name="Zhang D."/>
        </authorList>
    </citation>
    <scope>NUCLEOTIDE SEQUENCE</scope>
    <source>
        <strain evidence="2">WL0058</strain>
    </source>
</reference>
<dbReference type="EMBL" id="JAICBX010000001">
    <property type="protein sequence ID" value="MBW8635941.1"/>
    <property type="molecule type" value="Genomic_DNA"/>
</dbReference>
<comment type="caution">
    <text evidence="2">The sequence shown here is derived from an EMBL/GenBank/DDBJ whole genome shotgun (WGS) entry which is preliminary data.</text>
</comment>
<evidence type="ECO:0000313" key="3">
    <source>
        <dbReference type="Proteomes" id="UP001196509"/>
    </source>
</evidence>
<dbReference type="Proteomes" id="UP001196509">
    <property type="component" value="Unassembled WGS sequence"/>
</dbReference>
<sequence>MAERKEYPSATATVQAENERVRVTRWTFPPNTATGWHIHGHDYVVVPTMCGKLLIVSPDGTENTYDMVAGESYFRKAGVEHNVVNPGPGTVEFVETELLE</sequence>